<sequence length="222" mass="24301">MPTPPAPRHPADYGALARYYDLLAVVAFGGSLRRTQRAALAAGLAELGPAPRVLVLGGGPGWVLRPLWRQCPQAQVLYLEVAAPMLARTAARLRRTPPPPGASIELRLGSERALRPGEQFDALVTFFVLDSFLPETLPAALLRLDAARRPGAPWLVADFWPARGGWRRALLALMYWFFGWAVGLEARRMPPWPAGLAALGLRPTWEQRFFGGAVAAQVWRPA</sequence>
<dbReference type="EMBL" id="JABBGH010000002">
    <property type="protein sequence ID" value="NML66609.1"/>
    <property type="molecule type" value="Genomic_DNA"/>
</dbReference>
<dbReference type="Gene3D" id="3.40.50.150">
    <property type="entry name" value="Vaccinia Virus protein VP39"/>
    <property type="match status" value="1"/>
</dbReference>
<organism evidence="2 3">
    <name type="scientific">Hymenobacter polaris</name>
    <dbReference type="NCBI Taxonomy" id="2682546"/>
    <lineage>
        <taxon>Bacteria</taxon>
        <taxon>Pseudomonadati</taxon>
        <taxon>Bacteroidota</taxon>
        <taxon>Cytophagia</taxon>
        <taxon>Cytophagales</taxon>
        <taxon>Hymenobacteraceae</taxon>
        <taxon>Hymenobacter</taxon>
    </lineage>
</organism>
<accession>A0A7Y0AFZ9</accession>
<evidence type="ECO:0000313" key="3">
    <source>
        <dbReference type="Proteomes" id="UP000559626"/>
    </source>
</evidence>
<keyword evidence="2" id="KW-0489">Methyltransferase</keyword>
<dbReference type="GO" id="GO:0008168">
    <property type="term" value="F:methyltransferase activity"/>
    <property type="evidence" value="ECO:0007669"/>
    <property type="project" value="UniProtKB-KW"/>
</dbReference>
<keyword evidence="3" id="KW-1185">Reference proteome</keyword>
<dbReference type="InterPro" id="IPR013217">
    <property type="entry name" value="Methyltransf_12"/>
</dbReference>
<dbReference type="RefSeq" id="WP_169532242.1">
    <property type="nucleotide sequence ID" value="NZ_JABBGH010000002.1"/>
</dbReference>
<dbReference type="Pfam" id="PF08242">
    <property type="entry name" value="Methyltransf_12"/>
    <property type="match status" value="1"/>
</dbReference>
<dbReference type="AlphaFoldDB" id="A0A7Y0AFZ9"/>
<dbReference type="CDD" id="cd02440">
    <property type="entry name" value="AdoMet_MTases"/>
    <property type="match status" value="1"/>
</dbReference>
<keyword evidence="2" id="KW-0808">Transferase</keyword>
<protein>
    <submittedName>
        <fullName evidence="2">Class I SAM-dependent methyltransferase</fullName>
    </submittedName>
</protein>
<comment type="caution">
    <text evidence="2">The sequence shown here is derived from an EMBL/GenBank/DDBJ whole genome shotgun (WGS) entry which is preliminary data.</text>
</comment>
<evidence type="ECO:0000313" key="2">
    <source>
        <dbReference type="EMBL" id="NML66609.1"/>
    </source>
</evidence>
<dbReference type="InterPro" id="IPR029063">
    <property type="entry name" value="SAM-dependent_MTases_sf"/>
</dbReference>
<reference evidence="2 3" key="1">
    <citation type="submission" date="2020-04" db="EMBL/GenBank/DDBJ databases">
        <title>Hymenobacter polaris sp. nov., isolated from Arctic soil.</title>
        <authorList>
            <person name="Dahal R.H."/>
        </authorList>
    </citation>
    <scope>NUCLEOTIDE SEQUENCE [LARGE SCALE GENOMIC DNA]</scope>
    <source>
        <strain evidence="2 3">RP-2-7</strain>
    </source>
</reference>
<dbReference type="GO" id="GO:0032259">
    <property type="term" value="P:methylation"/>
    <property type="evidence" value="ECO:0007669"/>
    <property type="project" value="UniProtKB-KW"/>
</dbReference>
<name>A0A7Y0AFZ9_9BACT</name>
<proteinExistence type="predicted"/>
<dbReference type="Proteomes" id="UP000559626">
    <property type="component" value="Unassembled WGS sequence"/>
</dbReference>
<evidence type="ECO:0000259" key="1">
    <source>
        <dbReference type="Pfam" id="PF08242"/>
    </source>
</evidence>
<dbReference type="SUPFAM" id="SSF53335">
    <property type="entry name" value="S-adenosyl-L-methionine-dependent methyltransferases"/>
    <property type="match status" value="1"/>
</dbReference>
<gene>
    <name evidence="2" type="ORF">HHL22_15480</name>
</gene>
<feature type="domain" description="Methyltransferase type 12" evidence="1">
    <location>
        <begin position="54"/>
        <end position="152"/>
    </location>
</feature>